<dbReference type="CDD" id="cd15898">
    <property type="entry name" value="EFh_PI-PLC"/>
    <property type="match status" value="1"/>
</dbReference>
<dbReference type="Gene3D" id="1.10.238.10">
    <property type="entry name" value="EF-hand"/>
    <property type="match status" value="2"/>
</dbReference>
<organism evidence="4 5">
    <name type="scientific">Aplysia californica</name>
    <name type="common">California sea hare</name>
    <dbReference type="NCBI Taxonomy" id="6500"/>
    <lineage>
        <taxon>Eukaryota</taxon>
        <taxon>Metazoa</taxon>
        <taxon>Spiralia</taxon>
        <taxon>Lophotrochozoa</taxon>
        <taxon>Mollusca</taxon>
        <taxon>Gastropoda</taxon>
        <taxon>Heterobranchia</taxon>
        <taxon>Euthyneura</taxon>
        <taxon>Tectipleura</taxon>
        <taxon>Aplysiida</taxon>
        <taxon>Aplysioidea</taxon>
        <taxon>Aplysiidae</taxon>
        <taxon>Aplysia</taxon>
    </lineage>
</organism>
<name>A0ABM0JWC7_APLCA</name>
<dbReference type="PROSITE" id="PS50222">
    <property type="entry name" value="EF_HAND_2"/>
    <property type="match status" value="3"/>
</dbReference>
<evidence type="ECO:0000256" key="2">
    <source>
        <dbReference type="ARBA" id="ARBA00022837"/>
    </source>
</evidence>
<dbReference type="Pfam" id="PF00036">
    <property type="entry name" value="EF-hand_1"/>
    <property type="match status" value="1"/>
</dbReference>
<proteinExistence type="predicted"/>
<keyword evidence="1" id="KW-0677">Repeat</keyword>
<dbReference type="RefSeq" id="XP_005103071.1">
    <property type="nucleotide sequence ID" value="XM_005103014.3"/>
</dbReference>
<evidence type="ECO:0000313" key="5">
    <source>
        <dbReference type="RefSeq" id="XP_005103071.1"/>
    </source>
</evidence>
<evidence type="ECO:0000313" key="4">
    <source>
        <dbReference type="Proteomes" id="UP000694888"/>
    </source>
</evidence>
<dbReference type="InterPro" id="IPR018247">
    <property type="entry name" value="EF_Hand_1_Ca_BS"/>
</dbReference>
<feature type="domain" description="EF-hand" evidence="3">
    <location>
        <begin position="63"/>
        <end position="98"/>
    </location>
</feature>
<dbReference type="InterPro" id="IPR002048">
    <property type="entry name" value="EF_hand_dom"/>
</dbReference>
<gene>
    <name evidence="5" type="primary">LOC101849942</name>
</gene>
<accession>A0ABM0JWC7</accession>
<dbReference type="PANTHER" id="PTHR23048:SF0">
    <property type="entry name" value="CALMODULIN LIKE 3"/>
    <property type="match status" value="1"/>
</dbReference>
<keyword evidence="2" id="KW-0106">Calcium</keyword>
<reference evidence="5" key="1">
    <citation type="submission" date="2025-08" db="UniProtKB">
        <authorList>
            <consortium name="RefSeq"/>
        </authorList>
    </citation>
    <scope>IDENTIFICATION</scope>
</reference>
<dbReference type="PROSITE" id="PS00018">
    <property type="entry name" value="EF_HAND_1"/>
    <property type="match status" value="3"/>
</dbReference>
<dbReference type="SUPFAM" id="SSF47473">
    <property type="entry name" value="EF-hand"/>
    <property type="match status" value="1"/>
</dbReference>
<keyword evidence="4" id="KW-1185">Reference proteome</keyword>
<dbReference type="Proteomes" id="UP000694888">
    <property type="component" value="Unplaced"/>
</dbReference>
<evidence type="ECO:0000256" key="1">
    <source>
        <dbReference type="ARBA" id="ARBA00022737"/>
    </source>
</evidence>
<feature type="domain" description="EF-hand" evidence="3">
    <location>
        <begin position="27"/>
        <end position="62"/>
    </location>
</feature>
<dbReference type="InterPro" id="IPR011992">
    <property type="entry name" value="EF-hand-dom_pair"/>
</dbReference>
<sequence length="167" mass="18993">MGNLCCKNVTSKSRKGKGDKSSMGQHAFVDDYNESFKIFDKNKDGNISLDEILETFHEMNLPLTQEEAADLINEFDVNGDGVIGFEEFVQFMKKYLNAQETGASAMFHYFDIDGDGCITVDEFVLTMKFLGEELTKQDADRILGPYYRGGEKKINKEDFNSIMRSYI</sequence>
<dbReference type="InterPro" id="IPR050230">
    <property type="entry name" value="CALM/Myosin/TropC-like"/>
</dbReference>
<protein>
    <submittedName>
        <fullName evidence="5">Calmodulin-beta</fullName>
    </submittedName>
</protein>
<evidence type="ECO:0000259" key="3">
    <source>
        <dbReference type="PROSITE" id="PS50222"/>
    </source>
</evidence>
<dbReference type="PANTHER" id="PTHR23048">
    <property type="entry name" value="MYOSIN LIGHT CHAIN 1, 3"/>
    <property type="match status" value="1"/>
</dbReference>
<feature type="domain" description="EF-hand" evidence="3">
    <location>
        <begin position="105"/>
        <end position="133"/>
    </location>
</feature>
<dbReference type="GeneID" id="101849942"/>
<dbReference type="Pfam" id="PF13499">
    <property type="entry name" value="EF-hand_7"/>
    <property type="match status" value="1"/>
</dbReference>
<dbReference type="SMART" id="SM00054">
    <property type="entry name" value="EFh"/>
    <property type="match status" value="3"/>
</dbReference>